<dbReference type="InterPro" id="IPR010724">
    <property type="entry name" value="RepA_N"/>
</dbReference>
<reference evidence="2 3" key="1">
    <citation type="submission" date="2016-05" db="EMBL/GenBank/DDBJ databases">
        <authorList>
            <person name="Lee J.-Y."/>
            <person name="Kim E.B."/>
            <person name="Choi Y.-J."/>
        </authorList>
    </citation>
    <scope>NUCLEOTIDE SEQUENCE [LARGE SCALE GENOMIC DNA]</scope>
    <source>
        <strain evidence="2 3">KLA006</strain>
    </source>
</reference>
<comment type="caution">
    <text evidence="2">The sequence shown here is derived from an EMBL/GenBank/DDBJ whole genome shotgun (WGS) entry which is preliminary data.</text>
</comment>
<accession>A0A9X6S5F0</accession>
<organism evidence="2 3">
    <name type="scientific">Ligilactobacillus salivarius</name>
    <dbReference type="NCBI Taxonomy" id="1624"/>
    <lineage>
        <taxon>Bacteria</taxon>
        <taxon>Bacillati</taxon>
        <taxon>Bacillota</taxon>
        <taxon>Bacilli</taxon>
        <taxon>Lactobacillales</taxon>
        <taxon>Lactobacillaceae</taxon>
        <taxon>Ligilactobacillus</taxon>
    </lineage>
</organism>
<dbReference type="RefSeq" id="WP_086201725.1">
    <property type="nucleotide sequence ID" value="NZ_LXZG01000145.1"/>
</dbReference>
<name>A0A9X6S5F0_9LACO</name>
<dbReference type="Proteomes" id="UP000218139">
    <property type="component" value="Unassembled WGS sequence"/>
</dbReference>
<gene>
    <name evidence="2" type="ORF">A8C52_05650</name>
</gene>
<dbReference type="Pfam" id="PF06970">
    <property type="entry name" value="RepA_N"/>
    <property type="match status" value="1"/>
</dbReference>
<proteinExistence type="predicted"/>
<feature type="domain" description="Replication initiator A N-terminal" evidence="1">
    <location>
        <begin position="10"/>
        <end position="89"/>
    </location>
</feature>
<evidence type="ECO:0000313" key="3">
    <source>
        <dbReference type="Proteomes" id="UP000218139"/>
    </source>
</evidence>
<protein>
    <recommendedName>
        <fullName evidence="1">Replication initiator A N-terminal domain-containing protein</fullName>
    </recommendedName>
</protein>
<evidence type="ECO:0000313" key="2">
    <source>
        <dbReference type="EMBL" id="PAY47750.1"/>
    </source>
</evidence>
<dbReference type="EMBL" id="LXZO01000077">
    <property type="protein sequence ID" value="PAY47750.1"/>
    <property type="molecule type" value="Genomic_DNA"/>
</dbReference>
<evidence type="ECO:0000259" key="1">
    <source>
        <dbReference type="Pfam" id="PF06970"/>
    </source>
</evidence>
<dbReference type="AlphaFoldDB" id="A0A9X6S5F0"/>
<sequence>MTKTNIEGTFTKVSDTLIEDEKYKDLSGLSILLYSLYARRLTCSINSAKNGNKDFVDEKGNPYIIFTNEEAAEKVRTTSRTVSKLRKELVNHGLISVKRLGLKHYKIYVHEPQASVQKKTQSTDKSSSNNDINNVNEDLVEIIDQYVSEDNSFTGMKNNPISEKDSKRDIYNNTNETYESNPNLQKISVQPSPSSIDSKVDYNVNKTAMLALRSRVANVLTPAVWGRVEVLAQGDYKQAKFIVNTIFKAKSQVTNKLLSSSNWLYNPASQEATRFETNNLLIKGLESALIRMTEIIYKGQEKVRNTESFMYSYIRNNIANSIKTYLSDNFELAQDELIEVNSLTSFGTKPQYAVA</sequence>